<dbReference type="Proteomes" id="UP000232688">
    <property type="component" value="Unassembled WGS sequence"/>
</dbReference>
<comment type="caution">
    <text evidence="1">The sequence shown here is derived from an EMBL/GenBank/DDBJ whole genome shotgun (WGS) entry which is preliminary data.</text>
</comment>
<dbReference type="OrthoDB" id="2369597at2759"/>
<organism evidence="1 2">
    <name type="scientific">Rhizophagus irregularis</name>
    <dbReference type="NCBI Taxonomy" id="588596"/>
    <lineage>
        <taxon>Eukaryota</taxon>
        <taxon>Fungi</taxon>
        <taxon>Fungi incertae sedis</taxon>
        <taxon>Mucoromycota</taxon>
        <taxon>Glomeromycotina</taxon>
        <taxon>Glomeromycetes</taxon>
        <taxon>Glomerales</taxon>
        <taxon>Glomeraceae</taxon>
        <taxon>Rhizophagus</taxon>
    </lineage>
</organism>
<dbReference type="EMBL" id="LLXH01000660">
    <property type="protein sequence ID" value="PKC64179.1"/>
    <property type="molecule type" value="Genomic_DNA"/>
</dbReference>
<evidence type="ECO:0000313" key="2">
    <source>
        <dbReference type="Proteomes" id="UP000232688"/>
    </source>
</evidence>
<gene>
    <name evidence="1" type="ORF">RhiirA1_462761</name>
</gene>
<proteinExistence type="predicted"/>
<sequence>MAMKFKPTGRKENMNDNIGDPFISNNRTINLAEKKDKKSGKDCLSSIFLNNIIDLSNIKKVQNQTCEFQLYHISSQFTEDVCNKIYNPVLVWKPFILKRSFNSYNHEAHDIFQQILTHFSVHLKGITNSTVNTELVPSVSSLLQLLLTNQQAISTVTTQNHHPTPNISLSSSSATAGIINTLFKSGFPTFPISVGDFVLQKITKDIIGNWGNYGFALFDIYIYHFNNKIFVVETESITISPTQVPKLISDAVLPTDEIEANDADVQLSIHKTLSDEQEDTRN</sequence>
<evidence type="ECO:0000313" key="1">
    <source>
        <dbReference type="EMBL" id="PKC64179.1"/>
    </source>
</evidence>
<name>A0A2I1F1X1_9GLOM</name>
<reference evidence="1 2" key="1">
    <citation type="submission" date="2017-10" db="EMBL/GenBank/DDBJ databases">
        <title>Extensive intraspecific genome diversity in a model arbuscular mycorrhizal fungus.</title>
        <authorList>
            <person name="Chen E.C.H."/>
            <person name="Morin E."/>
            <person name="Baudet D."/>
            <person name="Noel J."/>
            <person name="Ndikumana S."/>
            <person name="Charron P."/>
            <person name="St-Onge C."/>
            <person name="Giorgi J."/>
            <person name="Grigoriev I.V."/>
            <person name="Roux C."/>
            <person name="Martin F.M."/>
            <person name="Corradi N."/>
        </authorList>
    </citation>
    <scope>NUCLEOTIDE SEQUENCE [LARGE SCALE GENOMIC DNA]</scope>
    <source>
        <strain evidence="1 2">A1</strain>
    </source>
</reference>
<dbReference type="AlphaFoldDB" id="A0A2I1F1X1"/>
<reference evidence="1 2" key="2">
    <citation type="submission" date="2017-10" db="EMBL/GenBank/DDBJ databases">
        <title>Genome analyses suggest a sexual origin of heterokaryosis in a supposedly ancient asexual fungus.</title>
        <authorList>
            <person name="Corradi N."/>
            <person name="Sedzielewska K."/>
            <person name="Noel J."/>
            <person name="Charron P."/>
            <person name="Farinelli L."/>
            <person name="Marton T."/>
            <person name="Kruger M."/>
            <person name="Pelin A."/>
            <person name="Brachmann A."/>
            <person name="Corradi N."/>
        </authorList>
    </citation>
    <scope>NUCLEOTIDE SEQUENCE [LARGE SCALE GENOMIC DNA]</scope>
    <source>
        <strain evidence="1 2">A1</strain>
    </source>
</reference>
<protein>
    <submittedName>
        <fullName evidence="1">Uncharacterized protein</fullName>
    </submittedName>
</protein>
<dbReference type="VEuPathDB" id="FungiDB:RhiirA1_462761"/>
<dbReference type="VEuPathDB" id="FungiDB:FUN_006253"/>
<accession>A0A2I1F1X1</accession>